<dbReference type="GO" id="GO:0070773">
    <property type="term" value="F:protein-N-terminal glutamine amidohydrolase activity"/>
    <property type="evidence" value="ECO:0007669"/>
    <property type="project" value="InterPro"/>
</dbReference>
<keyword evidence="4" id="KW-1185">Reference proteome</keyword>
<name>A0AAD9W053_PHOAM</name>
<comment type="caution">
    <text evidence="3">The sequence shown here is derived from an EMBL/GenBank/DDBJ whole genome shotgun (WGS) entry which is preliminary data.</text>
</comment>
<dbReference type="PANTHER" id="PTHR11750:SF26">
    <property type="entry name" value="PROTEIN N-TERMINAL AMIDASE"/>
    <property type="match status" value="1"/>
</dbReference>
<dbReference type="InterPro" id="IPR036526">
    <property type="entry name" value="C-N_Hydrolase_sf"/>
</dbReference>
<dbReference type="InterPro" id="IPR039703">
    <property type="entry name" value="Nta1"/>
</dbReference>
<dbReference type="AlphaFoldDB" id="A0AAD9W053"/>
<dbReference type="EMBL" id="JAUJFL010000005">
    <property type="protein sequence ID" value="KAK2602211.1"/>
    <property type="molecule type" value="Genomic_DNA"/>
</dbReference>
<reference evidence="3" key="1">
    <citation type="submission" date="2023-06" db="EMBL/GenBank/DDBJ databases">
        <authorList>
            <person name="Noh H."/>
        </authorList>
    </citation>
    <scope>NUCLEOTIDE SEQUENCE</scope>
    <source>
        <strain evidence="3">DUCC20226</strain>
    </source>
</reference>
<dbReference type="PANTHER" id="PTHR11750">
    <property type="entry name" value="PROTEIN N-TERMINAL AMIDASE"/>
    <property type="match status" value="1"/>
</dbReference>
<protein>
    <recommendedName>
        <fullName evidence="2">CN hydrolase domain-containing protein</fullName>
    </recommendedName>
</protein>
<dbReference type="Gene3D" id="3.60.110.10">
    <property type="entry name" value="Carbon-nitrogen hydrolase"/>
    <property type="match status" value="1"/>
</dbReference>
<dbReference type="Proteomes" id="UP001265746">
    <property type="component" value="Unassembled WGS sequence"/>
</dbReference>
<feature type="domain" description="CN hydrolase" evidence="2">
    <location>
        <begin position="153"/>
        <end position="434"/>
    </location>
</feature>
<dbReference type="CDD" id="cd07566">
    <property type="entry name" value="ScNTA1_like"/>
    <property type="match status" value="1"/>
</dbReference>
<accession>A0AAD9W053</accession>
<feature type="region of interest" description="Disordered" evidence="1">
    <location>
        <begin position="443"/>
        <end position="476"/>
    </location>
</feature>
<dbReference type="SUPFAM" id="SSF56317">
    <property type="entry name" value="Carbon-nitrogen hydrolase"/>
    <property type="match status" value="1"/>
</dbReference>
<sequence>MNQGLENFAITCPNDDSCTYNFRIIRGVQTPDQFYRHTDCIFTINRDLDNPASQVNLTNQLCDGTDEFKVNGQWNYNGSISLCIIHEISDSWAFFGYETSQILNANASWMVTSPCYQIGTFNDSDRPPGYPGDGRVELWSDNEGLGRQRKSKMRIGCLQFAPQVGDVDGNLSRADAALSRADPDDLDSLDLLVVPEMAFSGYNFTSLSQIIPFLEYAGTGISSLWARSRALKHNCHVVVGFPEQVDVSDKWPTSPEYYNSAIVVSNEGETIATYRKHFLYMIDETWALEGSGFGKEYIPGLGQTAMGICMDINPYKFEAPWHAFEFAFHVLEVRANLVILSMAWLTREDVTTFTSKPDEPDMETLTYWVQRMEPIIRAENDEEIVFVFCNRCGIEGDTVYAGTSTVISIKQGECRVHGLLPRGRESLLVVDTDDPPLGKLISRVDTDLDSDASPEDVSVPAASEDGALPNGSPHTG</sequence>
<evidence type="ECO:0000313" key="4">
    <source>
        <dbReference type="Proteomes" id="UP001265746"/>
    </source>
</evidence>
<dbReference type="GO" id="GO:0008418">
    <property type="term" value="F:protein-N-terminal asparagine amidohydrolase activity"/>
    <property type="evidence" value="ECO:0007669"/>
    <property type="project" value="InterPro"/>
</dbReference>
<dbReference type="PROSITE" id="PS50263">
    <property type="entry name" value="CN_HYDROLASE"/>
    <property type="match status" value="1"/>
</dbReference>
<dbReference type="InterPro" id="IPR003010">
    <property type="entry name" value="C-N_Hydrolase"/>
</dbReference>
<dbReference type="GO" id="GO:0030163">
    <property type="term" value="P:protein catabolic process"/>
    <property type="evidence" value="ECO:0007669"/>
    <property type="project" value="TreeGrafter"/>
</dbReference>
<evidence type="ECO:0000256" key="1">
    <source>
        <dbReference type="SAM" id="MobiDB-lite"/>
    </source>
</evidence>
<evidence type="ECO:0000259" key="2">
    <source>
        <dbReference type="PROSITE" id="PS50263"/>
    </source>
</evidence>
<dbReference type="Pfam" id="PF00795">
    <property type="entry name" value="CN_hydrolase"/>
    <property type="match status" value="1"/>
</dbReference>
<gene>
    <name evidence="3" type="ORF">N8I77_008761</name>
</gene>
<evidence type="ECO:0000313" key="3">
    <source>
        <dbReference type="EMBL" id="KAK2602211.1"/>
    </source>
</evidence>
<organism evidence="3 4">
    <name type="scientific">Phomopsis amygdali</name>
    <name type="common">Fusicoccum amygdali</name>
    <dbReference type="NCBI Taxonomy" id="1214568"/>
    <lineage>
        <taxon>Eukaryota</taxon>
        <taxon>Fungi</taxon>
        <taxon>Dikarya</taxon>
        <taxon>Ascomycota</taxon>
        <taxon>Pezizomycotina</taxon>
        <taxon>Sordariomycetes</taxon>
        <taxon>Sordariomycetidae</taxon>
        <taxon>Diaporthales</taxon>
        <taxon>Diaporthaceae</taxon>
        <taxon>Diaporthe</taxon>
    </lineage>
</organism>
<proteinExistence type="predicted"/>